<keyword evidence="1" id="KW-1188">Viral release from host cell</keyword>
<evidence type="ECO:0000313" key="5">
    <source>
        <dbReference type="EMBL" id="AUS03409.2"/>
    </source>
</evidence>
<keyword evidence="2" id="KW-1171">Viral genome ejection through host cell envelope</keyword>
<dbReference type="InterPro" id="IPR006944">
    <property type="entry name" value="Phage/GTA_portal"/>
</dbReference>
<evidence type="ECO:0000256" key="3">
    <source>
        <dbReference type="ARBA" id="ARBA00023219"/>
    </source>
</evidence>
<gene>
    <name evidence="5" type="ORF">DRAGOLIR_3</name>
</gene>
<dbReference type="EMBL" id="MG727697">
    <property type="protein sequence ID" value="AUS03409.2"/>
    <property type="molecule type" value="Genomic_DNA"/>
</dbReference>
<proteinExistence type="predicted"/>
<keyword evidence="2" id="KW-1160">Virus entry into host cell</keyword>
<evidence type="ECO:0000313" key="6">
    <source>
        <dbReference type="Proteomes" id="UP000240865"/>
    </source>
</evidence>
<accession>A0A2I7SBY0</accession>
<sequence length="455" mass="51627">MRVMNIARRMLGIPEKRERERETVELNANDRRLLEILGIDIGEINVKGKHALKIDTVYSCVRILSESVAKLPIKVYQEDETGIQKQTRHQVYQLLRLRPNPYMSAYDFWKCIETQNSMFGNAYVSIEFDRRGRVAGLWPMDTTRVKVVVDNDTNASGVVTQRSKLWYEVNLGYEQRKLMPHEVLHFKSGVTLDGIVGLSPLDMLKGTIENGASANKFVNNFYKQGLQVKGIVQYVGDLDEKAKRNFREKFESMSSGLNNSHRVALMPMGYQFVPIALNMHDAQFLENSQLTIRQIAAAWGVKMHQLNDLDAATHTNVVEQQRGFYADTLQPKLTAYEQEVTWKLFTEEEVKAGLFFRFNADAILRADIKTRYEAYRIGVQGGFLTPNESRVLENLPPMEGGDRLLVNGSYVPIEQAGAAYKRKGGDGTEQGKEEEETGEGDQSPSDEAGDTNKRK</sequence>
<keyword evidence="1" id="KW-0118">Viral capsid assembly</keyword>
<evidence type="ECO:0000256" key="1">
    <source>
        <dbReference type="ARBA" id="ARBA00022950"/>
    </source>
</evidence>
<dbReference type="Proteomes" id="UP000240865">
    <property type="component" value="Segment"/>
</dbReference>
<protein>
    <submittedName>
        <fullName evidence="5">Portal protein</fullName>
    </submittedName>
</protein>
<dbReference type="NCBIfam" id="TIGR01537">
    <property type="entry name" value="portal_HK97"/>
    <property type="match status" value="1"/>
</dbReference>
<feature type="region of interest" description="Disordered" evidence="4">
    <location>
        <begin position="417"/>
        <end position="455"/>
    </location>
</feature>
<reference evidence="5 6" key="1">
    <citation type="submission" date="2017-12" db="EMBL/GenBank/DDBJ databases">
        <authorList>
            <person name="Hurst M.R.H."/>
        </authorList>
    </citation>
    <scope>NUCLEOTIDE SEQUENCE [LARGE SCALE GENOMIC DNA]</scope>
</reference>
<evidence type="ECO:0000256" key="2">
    <source>
        <dbReference type="ARBA" id="ARBA00023009"/>
    </source>
</evidence>
<organism evidence="5 6">
    <name type="scientific">Paenibacillus phage Dragolir</name>
    <dbReference type="NCBI Taxonomy" id="2070190"/>
    <lineage>
        <taxon>Viruses</taxon>
        <taxon>Duplodnaviria</taxon>
        <taxon>Heunggongvirae</taxon>
        <taxon>Uroviricota</taxon>
        <taxon>Caudoviricetes</taxon>
        <taxon>Gochnauervirinae</taxon>
        <taxon>Dragolirvirus</taxon>
        <taxon>Dragolirvirus dragolir</taxon>
    </lineage>
</organism>
<evidence type="ECO:0000256" key="4">
    <source>
        <dbReference type="SAM" id="MobiDB-lite"/>
    </source>
</evidence>
<keyword evidence="6" id="KW-1185">Reference proteome</keyword>
<dbReference type="Pfam" id="PF04860">
    <property type="entry name" value="Phage_portal"/>
    <property type="match status" value="1"/>
</dbReference>
<keyword evidence="2" id="KW-1162">Viral penetration into host cytoplasm</keyword>
<keyword evidence="3" id="KW-0231">Viral genome packaging</keyword>
<dbReference type="InterPro" id="IPR006427">
    <property type="entry name" value="Portal_HK97"/>
</dbReference>
<name>A0A2I7SBY0_9CAUD</name>